<dbReference type="PANTHER" id="PTHR43540:SF7">
    <property type="entry name" value="ISOCHORISMATASE FAMILY PROTEIN YECD"/>
    <property type="match status" value="1"/>
</dbReference>
<evidence type="ECO:0000259" key="2">
    <source>
        <dbReference type="Pfam" id="PF00857"/>
    </source>
</evidence>
<dbReference type="AlphaFoldDB" id="A0A966DTE3"/>
<dbReference type="EMBL" id="WWEO01000044">
    <property type="protein sequence ID" value="NCD71168.1"/>
    <property type="molecule type" value="Genomic_DNA"/>
</dbReference>
<organism evidence="3 4">
    <name type="scientific">Mucilaginibacter agri</name>
    <dbReference type="NCBI Taxonomy" id="2695265"/>
    <lineage>
        <taxon>Bacteria</taxon>
        <taxon>Pseudomonadati</taxon>
        <taxon>Bacteroidota</taxon>
        <taxon>Sphingobacteriia</taxon>
        <taxon>Sphingobacteriales</taxon>
        <taxon>Sphingobacteriaceae</taxon>
        <taxon>Mucilaginibacter</taxon>
    </lineage>
</organism>
<evidence type="ECO:0000256" key="1">
    <source>
        <dbReference type="ARBA" id="ARBA00022801"/>
    </source>
</evidence>
<reference evidence="3" key="1">
    <citation type="submission" date="2020-01" db="EMBL/GenBank/DDBJ databases">
        <authorList>
            <person name="Seo Y.L."/>
        </authorList>
    </citation>
    <scope>NUCLEOTIDE SEQUENCE</scope>
    <source>
        <strain evidence="3">R11</strain>
    </source>
</reference>
<dbReference type="Gene3D" id="3.40.50.850">
    <property type="entry name" value="Isochorismatase-like"/>
    <property type="match status" value="1"/>
</dbReference>
<protein>
    <submittedName>
        <fullName evidence="3">Isochorismatase family protein</fullName>
    </submittedName>
</protein>
<dbReference type="InterPro" id="IPR050272">
    <property type="entry name" value="Isochorismatase-like_hydrls"/>
</dbReference>
<comment type="caution">
    <text evidence="3">The sequence shown here is derived from an EMBL/GenBank/DDBJ whole genome shotgun (WGS) entry which is preliminary data.</text>
</comment>
<keyword evidence="4" id="KW-1185">Reference proteome</keyword>
<dbReference type="Proteomes" id="UP000638732">
    <property type="component" value="Unassembled WGS sequence"/>
</dbReference>
<gene>
    <name evidence="3" type="ORF">GSY63_17510</name>
</gene>
<dbReference type="InterPro" id="IPR036380">
    <property type="entry name" value="Isochorismatase-like_sf"/>
</dbReference>
<reference evidence="3" key="2">
    <citation type="submission" date="2020-10" db="EMBL/GenBank/DDBJ databases">
        <title>Mucilaginibacter sp. nov., isolated from soil.</title>
        <authorList>
            <person name="Jeon C.O."/>
        </authorList>
    </citation>
    <scope>NUCLEOTIDE SEQUENCE</scope>
    <source>
        <strain evidence="3">R11</strain>
    </source>
</reference>
<dbReference type="InterPro" id="IPR000868">
    <property type="entry name" value="Isochorismatase-like_dom"/>
</dbReference>
<dbReference type="PANTHER" id="PTHR43540">
    <property type="entry name" value="PEROXYUREIDOACRYLATE/UREIDOACRYLATE AMIDOHYDROLASE-RELATED"/>
    <property type="match status" value="1"/>
</dbReference>
<name>A0A966DTE3_9SPHI</name>
<proteinExistence type="predicted"/>
<dbReference type="RefSeq" id="WP_166587141.1">
    <property type="nucleotide sequence ID" value="NZ_WWEO01000044.1"/>
</dbReference>
<sequence length="199" mass="21442">MITAIDAKTALVLIDLQKGITGMPTAHPIQPIIEKSAELVAAFRSKNLPIVIVNVNPLGAKWTQTRVEASTAPKGEEAIAQARAMMEQNGFFDIIPEIKTEGSDLFITKNTWNAFFNTPLHDSLQRLGVTGIVLAGVATSIGVEGTARAASEFGYNITFAQDAMTDMKLDAHDNSLKNIFPRIGEVDSTEAIANMLTNN</sequence>
<feature type="domain" description="Isochorismatase-like" evidence="2">
    <location>
        <begin position="9"/>
        <end position="190"/>
    </location>
</feature>
<evidence type="ECO:0000313" key="4">
    <source>
        <dbReference type="Proteomes" id="UP000638732"/>
    </source>
</evidence>
<keyword evidence="1" id="KW-0378">Hydrolase</keyword>
<accession>A0A966DTE3</accession>
<dbReference type="GO" id="GO:0016787">
    <property type="term" value="F:hydrolase activity"/>
    <property type="evidence" value="ECO:0007669"/>
    <property type="project" value="UniProtKB-KW"/>
</dbReference>
<dbReference type="Pfam" id="PF00857">
    <property type="entry name" value="Isochorismatase"/>
    <property type="match status" value="1"/>
</dbReference>
<dbReference type="SUPFAM" id="SSF52499">
    <property type="entry name" value="Isochorismatase-like hydrolases"/>
    <property type="match status" value="1"/>
</dbReference>
<dbReference type="CDD" id="cd00431">
    <property type="entry name" value="cysteine_hydrolases"/>
    <property type="match status" value="1"/>
</dbReference>
<evidence type="ECO:0000313" key="3">
    <source>
        <dbReference type="EMBL" id="NCD71168.1"/>
    </source>
</evidence>